<organism evidence="2 3">
    <name type="scientific">Grimontia celer</name>
    <dbReference type="NCBI Taxonomy" id="1796497"/>
    <lineage>
        <taxon>Bacteria</taxon>
        <taxon>Pseudomonadati</taxon>
        <taxon>Pseudomonadota</taxon>
        <taxon>Gammaproteobacteria</taxon>
        <taxon>Vibrionales</taxon>
        <taxon>Vibrionaceae</taxon>
        <taxon>Grimontia</taxon>
    </lineage>
</organism>
<dbReference type="STRING" id="1796497.GCE9029_00810"/>
<keyword evidence="1" id="KW-0812">Transmembrane</keyword>
<dbReference type="EMBL" id="FIZX01000001">
    <property type="protein sequence ID" value="CZF78394.1"/>
    <property type="molecule type" value="Genomic_DNA"/>
</dbReference>
<accession>A0A128EW40</accession>
<protein>
    <submittedName>
        <fullName evidence="2">Uncharacterized protein</fullName>
    </submittedName>
</protein>
<proteinExistence type="predicted"/>
<reference evidence="3" key="1">
    <citation type="submission" date="2016-02" db="EMBL/GenBank/DDBJ databases">
        <authorList>
            <person name="Rodrigo-Torres Lidia"/>
            <person name="Arahal R.David."/>
        </authorList>
    </citation>
    <scope>NUCLEOTIDE SEQUENCE [LARGE SCALE GENOMIC DNA]</scope>
    <source>
        <strain evidence="3">CECT 9029</strain>
    </source>
</reference>
<keyword evidence="1" id="KW-1133">Transmembrane helix</keyword>
<evidence type="ECO:0000313" key="2">
    <source>
        <dbReference type="EMBL" id="CZF78394.1"/>
    </source>
</evidence>
<feature type="transmembrane region" description="Helical" evidence="1">
    <location>
        <begin position="64"/>
        <end position="85"/>
    </location>
</feature>
<gene>
    <name evidence="2" type="ORF">GCE9029_00810</name>
</gene>
<dbReference type="AlphaFoldDB" id="A0A128EW40"/>
<feature type="transmembrane region" description="Helical" evidence="1">
    <location>
        <begin position="38"/>
        <end position="58"/>
    </location>
</feature>
<keyword evidence="1" id="KW-0472">Membrane</keyword>
<sequence length="141" mass="15936">MEVQLKVLDEVKLLISVVYISDATKTLTRELKGKCWGAIVRLATPAVISVGVLDIALLEFTRFWISPGLSILAVFATLILTSIFINKVVSDDKQLIKAKIFIMEIDEKERKEKVFFFNAVYFMVSLLPVLIFGVALWISRI</sequence>
<feature type="transmembrane region" description="Helical" evidence="1">
    <location>
        <begin position="115"/>
        <end position="138"/>
    </location>
</feature>
<dbReference type="Proteomes" id="UP000071641">
    <property type="component" value="Unassembled WGS sequence"/>
</dbReference>
<evidence type="ECO:0000313" key="3">
    <source>
        <dbReference type="Proteomes" id="UP000071641"/>
    </source>
</evidence>
<evidence type="ECO:0000256" key="1">
    <source>
        <dbReference type="SAM" id="Phobius"/>
    </source>
</evidence>
<name>A0A128EW40_9GAMM</name>
<keyword evidence="3" id="KW-1185">Reference proteome</keyword>
<dbReference type="RefSeq" id="WP_197475318.1">
    <property type="nucleotide sequence ID" value="NZ_FIZX01000001.1"/>
</dbReference>